<dbReference type="InterPro" id="IPR003010">
    <property type="entry name" value="C-N_Hydrolase"/>
</dbReference>
<dbReference type="PIRSF" id="PIRSF006630">
    <property type="entry name" value="NADS_GAT"/>
    <property type="match status" value="1"/>
</dbReference>
<dbReference type="HAMAP" id="MF_02090">
    <property type="entry name" value="NadE_glutamine_dep"/>
    <property type="match status" value="1"/>
</dbReference>
<dbReference type="OrthoDB" id="9803818at2"/>
<evidence type="ECO:0000256" key="6">
    <source>
        <dbReference type="ARBA" id="ARBA00023027"/>
    </source>
</evidence>
<dbReference type="HOGENOM" id="CLU_011884_2_0_0"/>
<evidence type="ECO:0000259" key="10">
    <source>
        <dbReference type="PROSITE" id="PS50263"/>
    </source>
</evidence>
<dbReference type="Gene3D" id="3.40.50.620">
    <property type="entry name" value="HUPs"/>
    <property type="match status" value="1"/>
</dbReference>
<dbReference type="eggNOG" id="COG0171">
    <property type="taxonomic scope" value="Bacteria"/>
</dbReference>
<comment type="function">
    <text evidence="7">Catalyzes the ATP-dependent amidation of deamido-NAD to form NAD. Uses L-glutamine as a nitrogen source.</text>
</comment>
<dbReference type="Pfam" id="PF02540">
    <property type="entry name" value="NAD_synthase"/>
    <property type="match status" value="1"/>
</dbReference>
<feature type="active site" description="Proton acceptor; for glutaminase activity" evidence="7">
    <location>
        <position position="44"/>
    </location>
</feature>
<feature type="binding site" evidence="7">
    <location>
        <position position="485"/>
    </location>
    <ligand>
        <name>ATP</name>
        <dbReference type="ChEBI" id="CHEBI:30616"/>
    </ligand>
</feature>
<evidence type="ECO:0000256" key="2">
    <source>
        <dbReference type="ARBA" id="ARBA00007145"/>
    </source>
</evidence>
<reference evidence="11 12" key="1">
    <citation type="journal article" date="2009" name="Stand. Genomic Sci.">
        <title>Complete genome sequence of Pirellula staleyi type strain (ATCC 27377).</title>
        <authorList>
            <person name="Clum A."/>
            <person name="Tindall B.J."/>
            <person name="Sikorski J."/>
            <person name="Ivanova N."/>
            <person name="Mavrommatis K."/>
            <person name="Lucas S."/>
            <person name="Glavina del Rio T."/>
            <person name="Nolan M."/>
            <person name="Chen F."/>
            <person name="Tice H."/>
            <person name="Pitluck S."/>
            <person name="Cheng J.F."/>
            <person name="Chertkov O."/>
            <person name="Brettin T."/>
            <person name="Han C."/>
            <person name="Detter J.C."/>
            <person name="Kuske C."/>
            <person name="Bruce D."/>
            <person name="Goodwin L."/>
            <person name="Ovchinikova G."/>
            <person name="Pati A."/>
            <person name="Mikhailova N."/>
            <person name="Chen A."/>
            <person name="Palaniappan K."/>
            <person name="Land M."/>
            <person name="Hauser L."/>
            <person name="Chang Y.J."/>
            <person name="Jeffries C.D."/>
            <person name="Chain P."/>
            <person name="Rohde M."/>
            <person name="Goker M."/>
            <person name="Bristow J."/>
            <person name="Eisen J.A."/>
            <person name="Markowitz V."/>
            <person name="Hugenholtz P."/>
            <person name="Kyrpides N.C."/>
            <person name="Klenk H.P."/>
            <person name="Lapidus A."/>
        </authorList>
    </citation>
    <scope>NUCLEOTIDE SEQUENCE [LARGE SCALE GENOMIC DNA]</scope>
    <source>
        <strain evidence="12">ATCC 27377 / DSM 6068 / ICPB 4128</strain>
    </source>
</reference>
<dbReference type="InterPro" id="IPR022310">
    <property type="entry name" value="NAD/GMP_synthase"/>
</dbReference>
<comment type="similarity">
    <text evidence="9">Belongs to the NAD synthetase family.</text>
</comment>
<evidence type="ECO:0000256" key="4">
    <source>
        <dbReference type="ARBA" id="ARBA00022741"/>
    </source>
</evidence>
<dbReference type="CDD" id="cd07570">
    <property type="entry name" value="GAT_Gln-NAD-synth"/>
    <property type="match status" value="1"/>
</dbReference>
<keyword evidence="6 7" id="KW-0520">NAD</keyword>
<organism evidence="11 12">
    <name type="scientific">Pirellula staleyi (strain ATCC 27377 / DSM 6068 / ICPB 4128)</name>
    <name type="common">Pirella staleyi</name>
    <dbReference type="NCBI Taxonomy" id="530564"/>
    <lineage>
        <taxon>Bacteria</taxon>
        <taxon>Pseudomonadati</taxon>
        <taxon>Planctomycetota</taxon>
        <taxon>Planctomycetia</taxon>
        <taxon>Pirellulales</taxon>
        <taxon>Pirellulaceae</taxon>
        <taxon>Pirellula</taxon>
    </lineage>
</organism>
<evidence type="ECO:0000313" key="12">
    <source>
        <dbReference type="Proteomes" id="UP000001887"/>
    </source>
</evidence>
<dbReference type="GO" id="GO:0003952">
    <property type="term" value="F:NAD+ synthase (glutamine-hydrolyzing) activity"/>
    <property type="evidence" value="ECO:0007669"/>
    <property type="project" value="UniProtKB-UniRule"/>
</dbReference>
<comment type="pathway">
    <text evidence="1 7 8">Cofactor biosynthesis; NAD(+) biosynthesis; NAD(+) from deamido-NAD(+) (L-Gln route): step 1/1.</text>
</comment>
<feature type="binding site" evidence="7">
    <location>
        <position position="196"/>
    </location>
    <ligand>
        <name>L-glutamine</name>
        <dbReference type="ChEBI" id="CHEBI:58359"/>
    </ligand>
</feature>
<keyword evidence="5 7" id="KW-0067">ATP-binding</keyword>
<dbReference type="KEGG" id="psl:Psta_3194"/>
<dbReference type="UniPathway" id="UPA00253">
    <property type="reaction ID" value="UER00334"/>
</dbReference>
<evidence type="ECO:0000256" key="5">
    <source>
        <dbReference type="ARBA" id="ARBA00022840"/>
    </source>
</evidence>
<evidence type="ECO:0000256" key="9">
    <source>
        <dbReference type="RuleBase" id="RU003811"/>
    </source>
</evidence>
<dbReference type="eggNOG" id="COG0388">
    <property type="taxonomic scope" value="Bacteria"/>
</dbReference>
<dbReference type="GO" id="GO:0005737">
    <property type="term" value="C:cytoplasm"/>
    <property type="evidence" value="ECO:0007669"/>
    <property type="project" value="InterPro"/>
</dbReference>
<dbReference type="Pfam" id="PF00795">
    <property type="entry name" value="CN_hydrolase"/>
    <property type="match status" value="1"/>
</dbReference>
<dbReference type="PROSITE" id="PS50263">
    <property type="entry name" value="CN_HYDROLASE"/>
    <property type="match status" value="1"/>
</dbReference>
<feature type="binding site" evidence="7">
    <location>
        <position position="461"/>
    </location>
    <ligand>
        <name>deamido-NAD(+)</name>
        <dbReference type="ChEBI" id="CHEBI:58437"/>
        <note>ligand shared between two neighboring subunits</note>
    </ligand>
</feature>
<name>D2QWQ5_PIRSD</name>
<protein>
    <recommendedName>
        <fullName evidence="7 8">Glutamine-dependent NAD(+) synthetase</fullName>
        <ecNumber evidence="7 8">6.3.5.1</ecNumber>
    </recommendedName>
    <alternativeName>
        <fullName evidence="7 8">NAD(+) synthase [glutamine-hydrolyzing]</fullName>
    </alternativeName>
</protein>
<feature type="active site" description="Nucleophile; for glutaminase activity" evidence="7">
    <location>
        <position position="163"/>
    </location>
</feature>
<feature type="binding site" evidence="7">
    <location>
        <position position="490"/>
    </location>
    <ligand>
        <name>deamido-NAD(+)</name>
        <dbReference type="ChEBI" id="CHEBI:58437"/>
        <note>ligand shared between two neighboring subunits</note>
    </ligand>
</feature>
<dbReference type="EMBL" id="CP001848">
    <property type="protein sequence ID" value="ADB17858.1"/>
    <property type="molecule type" value="Genomic_DNA"/>
</dbReference>
<evidence type="ECO:0000313" key="11">
    <source>
        <dbReference type="EMBL" id="ADB17858.1"/>
    </source>
</evidence>
<dbReference type="Gene3D" id="3.60.110.10">
    <property type="entry name" value="Carbon-nitrogen hydrolase"/>
    <property type="match status" value="1"/>
</dbReference>
<dbReference type="GO" id="GO:0008795">
    <property type="term" value="F:NAD+ synthase activity"/>
    <property type="evidence" value="ECO:0007669"/>
    <property type="project" value="UniProtKB-UniRule"/>
</dbReference>
<dbReference type="InterPro" id="IPR014445">
    <property type="entry name" value="Gln-dep_NAD_synthase"/>
</dbReference>
<dbReference type="STRING" id="530564.Psta_3194"/>
<dbReference type="GO" id="GO:0004359">
    <property type="term" value="F:glutaminase activity"/>
    <property type="evidence" value="ECO:0007669"/>
    <property type="project" value="InterPro"/>
</dbReference>
<comment type="catalytic activity">
    <reaction evidence="7 8">
        <text>deamido-NAD(+) + L-glutamine + ATP + H2O = L-glutamate + AMP + diphosphate + NAD(+) + H(+)</text>
        <dbReference type="Rhea" id="RHEA:24384"/>
        <dbReference type="ChEBI" id="CHEBI:15377"/>
        <dbReference type="ChEBI" id="CHEBI:15378"/>
        <dbReference type="ChEBI" id="CHEBI:29985"/>
        <dbReference type="ChEBI" id="CHEBI:30616"/>
        <dbReference type="ChEBI" id="CHEBI:33019"/>
        <dbReference type="ChEBI" id="CHEBI:57540"/>
        <dbReference type="ChEBI" id="CHEBI:58359"/>
        <dbReference type="ChEBI" id="CHEBI:58437"/>
        <dbReference type="ChEBI" id="CHEBI:456215"/>
        <dbReference type="EC" id="6.3.5.1"/>
    </reaction>
</comment>
<evidence type="ECO:0000256" key="8">
    <source>
        <dbReference type="PIRNR" id="PIRNR006630"/>
    </source>
</evidence>
<dbReference type="PANTHER" id="PTHR23090:SF9">
    <property type="entry name" value="GLUTAMINE-DEPENDENT NAD(+) SYNTHETASE"/>
    <property type="match status" value="1"/>
</dbReference>
<dbReference type="InterPro" id="IPR014729">
    <property type="entry name" value="Rossmann-like_a/b/a_fold"/>
</dbReference>
<feature type="binding site" evidence="7">
    <location>
        <position position="619"/>
    </location>
    <ligand>
        <name>deamido-NAD(+)</name>
        <dbReference type="ChEBI" id="CHEBI:58437"/>
        <note>ligand shared between two neighboring subunits</note>
    </ligand>
</feature>
<feature type="domain" description="CN hydrolase" evidence="10">
    <location>
        <begin position="4"/>
        <end position="263"/>
    </location>
</feature>
<feature type="active site" description="For glutaminase activity" evidence="7">
    <location>
        <position position="111"/>
    </location>
</feature>
<gene>
    <name evidence="7" type="primary">nadE</name>
    <name evidence="11" type="ordered locus">Psta_3194</name>
</gene>
<dbReference type="Proteomes" id="UP000001887">
    <property type="component" value="Chromosome"/>
</dbReference>
<comment type="similarity">
    <text evidence="2 7 8">In the C-terminal section; belongs to the NAD synthetase family.</text>
</comment>
<sequence length="664" mass="73522">MKLIRVGAAVLNQTPLDWDGNRDRILEAIELARSQSVSILCLPELCITGYGCEDAFHAPGTQSMAVRVLEEILPHTQGMIVSLGLPVMYHGSLYNAACLVVDGEVVGLACKQNLAGEGIHYEPRWFKPWPSMRQSTIDFAGRTLPIGDIVFECGDVRLGFEICEDAWVAERPGSLLATHGVDLILNPSASHFAFGKHEIRKRFVIEGSRAFQVGYVYANLLGNESGRAIYDGDAMIAASGNLLALGERFSYREVQVIAADVDINNIRMNRARSGSFRPVIATEAWKPVKSKFAFPDRDPVRTEVKASPWESSPTIKEEEFTRAVSLALLDYCRKSRSRGFVVSLSGGADSSGVSVLIASMVRFALAEIGAEKLASKMPYLPKLANAKTSHDFVRQLLSCVYQSTRNSGDVTRNAARTLAVAIGADYLEFDVDPLVQHYIQMVAGAIGRELDWKQDDLALQNIQARTRSPGVWMLANLRGALLLATSNRSEAAVGYATMDGDTSGGLSPIAGIDKAFLRKWLRWMQKEGPQGLAPITELSVVTDQPPTAELRPPSAKQTDEDDLMPYEVLDAIERAAIRDKLSPTDIQRAIGPDFPHYSVDQMAFWIERFFVLFARNQWKRERYAPSFHLDDENLDPKTWCRFPILSGGFARELAEFKRSRGDNQ</sequence>
<dbReference type="SUPFAM" id="SSF52402">
    <property type="entry name" value="Adenine nucleotide alpha hydrolases-like"/>
    <property type="match status" value="1"/>
</dbReference>
<dbReference type="CDD" id="cd00553">
    <property type="entry name" value="NAD_synthase"/>
    <property type="match status" value="1"/>
</dbReference>
<dbReference type="InterPro" id="IPR003694">
    <property type="entry name" value="NAD_synthase"/>
</dbReference>
<dbReference type="SUPFAM" id="SSF56317">
    <property type="entry name" value="Carbon-nitrogen hydrolase"/>
    <property type="match status" value="1"/>
</dbReference>
<dbReference type="InterPro" id="IPR036526">
    <property type="entry name" value="C-N_Hydrolase_sf"/>
</dbReference>
<dbReference type="NCBIfam" id="TIGR00552">
    <property type="entry name" value="nadE"/>
    <property type="match status" value="1"/>
</dbReference>
<comment type="caution">
    <text evidence="7">Lacks conserved residue(s) required for the propagation of feature annotation.</text>
</comment>
<keyword evidence="4 7" id="KW-0547">Nucleotide-binding</keyword>
<keyword evidence="3 7" id="KW-0436">Ligase</keyword>
<evidence type="ECO:0000256" key="3">
    <source>
        <dbReference type="ARBA" id="ARBA00022598"/>
    </source>
</evidence>
<dbReference type="GO" id="GO:0009435">
    <property type="term" value="P:NAD+ biosynthetic process"/>
    <property type="evidence" value="ECO:0007669"/>
    <property type="project" value="UniProtKB-UniRule"/>
</dbReference>
<dbReference type="PANTHER" id="PTHR23090">
    <property type="entry name" value="NH 3 /GLUTAMINE-DEPENDENT NAD + SYNTHETASE"/>
    <property type="match status" value="1"/>
</dbReference>
<dbReference type="EC" id="6.3.5.1" evidence="7 8"/>
<evidence type="ECO:0000256" key="7">
    <source>
        <dbReference type="HAMAP-Rule" id="MF_02090"/>
    </source>
</evidence>
<evidence type="ECO:0000256" key="1">
    <source>
        <dbReference type="ARBA" id="ARBA00005188"/>
    </source>
</evidence>
<proteinExistence type="inferred from homology"/>
<feature type="binding site" evidence="7">
    <location>
        <position position="190"/>
    </location>
    <ligand>
        <name>L-glutamine</name>
        <dbReference type="ChEBI" id="CHEBI:58359"/>
    </ligand>
</feature>
<keyword evidence="12" id="KW-1185">Reference proteome</keyword>
<accession>D2QWQ5</accession>
<dbReference type="AlphaFoldDB" id="D2QWQ5"/>
<dbReference type="GO" id="GO:0005524">
    <property type="term" value="F:ATP binding"/>
    <property type="evidence" value="ECO:0007669"/>
    <property type="project" value="UniProtKB-UniRule"/>
</dbReference>